<protein>
    <submittedName>
        <fullName evidence="9">Uncharacterized protein</fullName>
    </submittedName>
</protein>
<evidence type="ECO:0000313" key="4">
    <source>
        <dbReference type="EMBL" id="AIE38481.1"/>
    </source>
</evidence>
<evidence type="ECO:0000313" key="8">
    <source>
        <dbReference type="EMBL" id="AIE38653.1"/>
    </source>
</evidence>
<evidence type="ECO:0000313" key="7">
    <source>
        <dbReference type="EMBL" id="AIE38610.1"/>
    </source>
</evidence>
<reference evidence="9" key="1">
    <citation type="journal article" date="2014" name="ISME J.">
        <title>Human oral viruses are personal, persistent and gender-consistent.</title>
        <authorList>
            <person name="Abeles S.R."/>
            <person name="Robles-Sikisaka R."/>
            <person name="Ly M."/>
            <person name="Lum A.G."/>
            <person name="Salzman J."/>
            <person name="Boehm T.K."/>
            <person name="Pride D.T."/>
        </authorList>
    </citation>
    <scope>NUCLEOTIDE SEQUENCE</scope>
    <source>
        <strain evidence="8">Day14AM</strain>
        <strain evidence="1">Day1AM</strain>
        <strain evidence="2">Day1Noon</strain>
        <strain evidence="3">Day1PM</strain>
        <strain evidence="4">Day2AM</strain>
        <strain evidence="9">Day30AM</strain>
        <strain evidence="10">Day30Noon</strain>
        <strain evidence="5">Day4AM</strain>
        <strain evidence="11">Day60AM</strain>
        <strain evidence="6">Day7AM</strain>
        <strain evidence="7">Day7Noon</strain>
    </source>
</reference>
<name>A0A075EIE7_9CAUD</name>
<dbReference type="EMBL" id="KF594188">
    <property type="protein sequence ID" value="AIE38524.1"/>
    <property type="molecule type" value="Genomic_DNA"/>
</dbReference>
<evidence type="ECO:0000313" key="6">
    <source>
        <dbReference type="EMBL" id="AIE38567.1"/>
    </source>
</evidence>
<evidence type="ECO:0000313" key="10">
    <source>
        <dbReference type="EMBL" id="AIE38739.1"/>
    </source>
</evidence>
<dbReference type="EMBL" id="KF594194">
    <property type="protein sequence ID" value="AIE38782.1"/>
    <property type="molecule type" value="Genomic_DNA"/>
</dbReference>
<sequence length="77" mass="9121">MSNIFIAFGFISFVMFLYTVYAQGQQIKALKKTVRHQRHLLKFTSTPSAQETDNVEKYLEEDWAEIEKIFRQNSTKK</sequence>
<dbReference type="EMBL" id="KF594184">
    <property type="protein sequence ID" value="AIE38352.1"/>
    <property type="molecule type" value="Genomic_DNA"/>
</dbReference>
<proteinExistence type="predicted"/>
<evidence type="ECO:0000313" key="5">
    <source>
        <dbReference type="EMBL" id="AIE38524.1"/>
    </source>
</evidence>
<dbReference type="EMBL" id="KF594187">
    <property type="protein sequence ID" value="AIE38481.1"/>
    <property type="molecule type" value="Genomic_DNA"/>
</dbReference>
<accession>A0A075EIE7</accession>
<organism evidence="9">
    <name type="scientific">Siphovirus contig89</name>
    <dbReference type="NCBI Taxonomy" id="1518022"/>
    <lineage>
        <taxon>Viruses</taxon>
        <taxon>Duplodnaviria</taxon>
        <taxon>Heunggongvirae</taxon>
        <taxon>Uroviricota</taxon>
        <taxon>Caudoviricetes</taxon>
    </lineage>
</organism>
<dbReference type="EMBL" id="KF594186">
    <property type="protein sequence ID" value="AIE38438.1"/>
    <property type="molecule type" value="Genomic_DNA"/>
</dbReference>
<dbReference type="EMBL" id="KF594190">
    <property type="protein sequence ID" value="AIE38610.1"/>
    <property type="molecule type" value="Genomic_DNA"/>
</dbReference>
<evidence type="ECO:0000313" key="2">
    <source>
        <dbReference type="EMBL" id="AIE38395.1"/>
    </source>
</evidence>
<evidence type="ECO:0000313" key="1">
    <source>
        <dbReference type="EMBL" id="AIE38352.1"/>
    </source>
</evidence>
<dbReference type="EMBL" id="KF594185">
    <property type="protein sequence ID" value="AIE38395.1"/>
    <property type="molecule type" value="Genomic_DNA"/>
</dbReference>
<evidence type="ECO:0000313" key="3">
    <source>
        <dbReference type="EMBL" id="AIE38438.1"/>
    </source>
</evidence>
<evidence type="ECO:0000313" key="9">
    <source>
        <dbReference type="EMBL" id="AIE38696.1"/>
    </source>
</evidence>
<evidence type="ECO:0000313" key="11">
    <source>
        <dbReference type="EMBL" id="AIE38782.1"/>
    </source>
</evidence>
<dbReference type="EMBL" id="KF594189">
    <property type="protein sequence ID" value="AIE38567.1"/>
    <property type="molecule type" value="Genomic_DNA"/>
</dbReference>
<dbReference type="EMBL" id="KF594192">
    <property type="protein sequence ID" value="AIE38696.1"/>
    <property type="molecule type" value="Genomic_DNA"/>
</dbReference>
<dbReference type="EMBL" id="KF594193">
    <property type="protein sequence ID" value="AIE38739.1"/>
    <property type="molecule type" value="Genomic_DNA"/>
</dbReference>
<dbReference type="EMBL" id="KF594191">
    <property type="protein sequence ID" value="AIE38653.1"/>
    <property type="molecule type" value="Genomic_DNA"/>
</dbReference>